<keyword evidence="3" id="KW-1185">Reference proteome</keyword>
<feature type="region of interest" description="Disordered" evidence="1">
    <location>
        <begin position="133"/>
        <end position="162"/>
    </location>
</feature>
<evidence type="ECO:0000313" key="2">
    <source>
        <dbReference type="EMBL" id="KAG0716116.1"/>
    </source>
</evidence>
<evidence type="ECO:0000313" key="3">
    <source>
        <dbReference type="Proteomes" id="UP000770661"/>
    </source>
</evidence>
<protein>
    <submittedName>
        <fullName evidence="2">Rho GTPase-activating protein 45</fullName>
    </submittedName>
</protein>
<dbReference type="Proteomes" id="UP000770661">
    <property type="component" value="Unassembled WGS sequence"/>
</dbReference>
<accession>A0A8J5CP46</accession>
<dbReference type="InterPro" id="IPR027267">
    <property type="entry name" value="AH/BAR_dom_sf"/>
</dbReference>
<proteinExistence type="predicted"/>
<dbReference type="Gene3D" id="1.20.1270.60">
    <property type="entry name" value="Arfaptin homology (AH) domain/BAR domain"/>
    <property type="match status" value="1"/>
</dbReference>
<evidence type="ECO:0000256" key="1">
    <source>
        <dbReference type="SAM" id="MobiDB-lite"/>
    </source>
</evidence>
<comment type="caution">
    <text evidence="2">The sequence shown here is derived from an EMBL/GenBank/DDBJ whole genome shotgun (WGS) entry which is preliminary data.</text>
</comment>
<name>A0A8J5CP46_CHIOP</name>
<organism evidence="2 3">
    <name type="scientific">Chionoecetes opilio</name>
    <name type="common">Atlantic snow crab</name>
    <name type="synonym">Cancer opilio</name>
    <dbReference type="NCBI Taxonomy" id="41210"/>
    <lineage>
        <taxon>Eukaryota</taxon>
        <taxon>Metazoa</taxon>
        <taxon>Ecdysozoa</taxon>
        <taxon>Arthropoda</taxon>
        <taxon>Crustacea</taxon>
        <taxon>Multicrustacea</taxon>
        <taxon>Malacostraca</taxon>
        <taxon>Eumalacostraca</taxon>
        <taxon>Eucarida</taxon>
        <taxon>Decapoda</taxon>
        <taxon>Pleocyemata</taxon>
        <taxon>Brachyura</taxon>
        <taxon>Eubrachyura</taxon>
        <taxon>Majoidea</taxon>
        <taxon>Majidae</taxon>
        <taxon>Chionoecetes</taxon>
    </lineage>
</organism>
<dbReference type="EMBL" id="JACEEZ010019083">
    <property type="protein sequence ID" value="KAG0716116.1"/>
    <property type="molecule type" value="Genomic_DNA"/>
</dbReference>
<sequence>MAEGWLGGTSTHFSSSSTHLLILPQFQTLCESSRLYEPGSQYMEFVKRLGPSPGPEQPETPFAFQSYRPGAPTVSAPHDPAANGSVPSHDDLHVWFDTGTCSSLIRKLACCDLLGHNVLAGSPTDLSLMLPPPCRSHTMSSGDELETDPDTGKGGRNTALYD</sequence>
<dbReference type="AlphaFoldDB" id="A0A8J5CP46"/>
<gene>
    <name evidence="2" type="primary">arhgap45</name>
    <name evidence="2" type="ORF">GWK47_010395</name>
</gene>
<reference evidence="2" key="1">
    <citation type="submission" date="2020-07" db="EMBL/GenBank/DDBJ databases">
        <title>The High-quality genome of the commercially important snow crab, Chionoecetes opilio.</title>
        <authorList>
            <person name="Jeong J.-H."/>
            <person name="Ryu S."/>
        </authorList>
    </citation>
    <scope>NUCLEOTIDE SEQUENCE</scope>
    <source>
        <strain evidence="2">MADBK_172401_WGS</strain>
        <tissue evidence="2">Digestive gland</tissue>
    </source>
</reference>